<evidence type="ECO:0000313" key="4">
    <source>
        <dbReference type="Proteomes" id="UP000569732"/>
    </source>
</evidence>
<proteinExistence type="predicted"/>
<protein>
    <submittedName>
        <fullName evidence="3">Tail fiber domain-containing protein</fullName>
    </submittedName>
</protein>
<evidence type="ECO:0000256" key="1">
    <source>
        <dbReference type="SAM" id="SignalP"/>
    </source>
</evidence>
<dbReference type="InterPro" id="IPR030392">
    <property type="entry name" value="S74_ICA"/>
</dbReference>
<evidence type="ECO:0000259" key="2">
    <source>
        <dbReference type="PROSITE" id="PS51688"/>
    </source>
</evidence>
<feature type="non-terminal residue" evidence="3">
    <location>
        <position position="97"/>
    </location>
</feature>
<name>A0A853IJ78_9GAMM</name>
<feature type="signal peptide" evidence="1">
    <location>
        <begin position="1"/>
        <end position="21"/>
    </location>
</feature>
<gene>
    <name evidence="3" type="ORF">H0A36_29445</name>
</gene>
<reference evidence="3 4" key="1">
    <citation type="submission" date="2020-07" db="EMBL/GenBank/DDBJ databases">
        <title>Endozoicomonas sp. nov., isolated from sediment.</title>
        <authorList>
            <person name="Gu T."/>
        </authorList>
    </citation>
    <scope>NUCLEOTIDE SEQUENCE [LARGE SCALE GENOMIC DNA]</scope>
    <source>
        <strain evidence="3 4">SM1973</strain>
    </source>
</reference>
<dbReference type="Proteomes" id="UP000569732">
    <property type="component" value="Unassembled WGS sequence"/>
</dbReference>
<dbReference type="PROSITE" id="PS51688">
    <property type="entry name" value="ICA"/>
    <property type="match status" value="1"/>
</dbReference>
<dbReference type="Gene3D" id="1.10.10.10">
    <property type="entry name" value="Winged helix-like DNA-binding domain superfamily/Winged helix DNA-binding domain"/>
    <property type="match status" value="1"/>
</dbReference>
<organism evidence="3 4">
    <name type="scientific">Spartinivicinus marinus</name>
    <dbReference type="NCBI Taxonomy" id="2994442"/>
    <lineage>
        <taxon>Bacteria</taxon>
        <taxon>Pseudomonadati</taxon>
        <taxon>Pseudomonadota</taxon>
        <taxon>Gammaproteobacteria</taxon>
        <taxon>Oceanospirillales</taxon>
        <taxon>Zooshikellaceae</taxon>
        <taxon>Spartinivicinus</taxon>
    </lineage>
</organism>
<dbReference type="RefSeq" id="WP_180572070.1">
    <property type="nucleotide sequence ID" value="NZ_JACCKB010000292.1"/>
</dbReference>
<dbReference type="EMBL" id="JACCKB010000292">
    <property type="protein sequence ID" value="NYZ70141.1"/>
    <property type="molecule type" value="Genomic_DNA"/>
</dbReference>
<keyword evidence="1" id="KW-0732">Signal</keyword>
<comment type="caution">
    <text evidence="3">The sequence shown here is derived from an EMBL/GenBank/DDBJ whole genome shotgun (WGS) entry which is preliminary data.</text>
</comment>
<feature type="domain" description="Peptidase S74" evidence="2">
    <location>
        <begin position="33"/>
        <end position="97"/>
    </location>
</feature>
<dbReference type="Pfam" id="PF13884">
    <property type="entry name" value="Peptidase_S74"/>
    <property type="match status" value="1"/>
</dbReference>
<accession>A0A853IJ78</accession>
<sequence length="97" mass="10808">MKKLIALAFLVSVASISNAYATCNTKNCVVRFSDIRLKENPVRIDNSLEKVSKLKGVSFVWKKDNKKDIGVIAQDVEKVFPELVHDTKVTDKNGAEV</sequence>
<dbReference type="AlphaFoldDB" id="A0A853IJ78"/>
<evidence type="ECO:0000313" key="3">
    <source>
        <dbReference type="EMBL" id="NYZ70141.1"/>
    </source>
</evidence>
<feature type="chain" id="PRO_5032516844" evidence="1">
    <location>
        <begin position="22"/>
        <end position="97"/>
    </location>
</feature>
<dbReference type="InterPro" id="IPR036388">
    <property type="entry name" value="WH-like_DNA-bd_sf"/>
</dbReference>
<keyword evidence="4" id="KW-1185">Reference proteome</keyword>